<accession>A0A8R1INN7</accession>
<feature type="transmembrane region" description="Helical" evidence="1">
    <location>
        <begin position="40"/>
        <end position="60"/>
    </location>
</feature>
<reference evidence="2" key="2">
    <citation type="submission" date="2022-06" db="UniProtKB">
        <authorList>
            <consortium name="EnsemblMetazoa"/>
        </authorList>
    </citation>
    <scope>IDENTIFICATION</scope>
    <source>
        <strain evidence="2">DF5081</strain>
    </source>
</reference>
<evidence type="ECO:0000313" key="3">
    <source>
        <dbReference type="Proteomes" id="UP000005237"/>
    </source>
</evidence>
<protein>
    <submittedName>
        <fullName evidence="2">Uncharacterized protein</fullName>
    </submittedName>
</protein>
<sequence>MKALLVTVFVLGSCTSIRHRYSDVFQYSSDGGIKMIIDPSKPIILSSLLTFFIFLLALYIRMVLNIKASFHFVLPPIKVGEEQEKEKEEENQLVGSPSLCSRYEHYLSDESG</sequence>
<keyword evidence="1" id="KW-0472">Membrane</keyword>
<evidence type="ECO:0000313" key="2">
    <source>
        <dbReference type="EnsemblMetazoa" id="CJA35860.1"/>
    </source>
</evidence>
<proteinExistence type="predicted"/>
<name>A0A8R1INN7_CAEJA</name>
<dbReference type="Proteomes" id="UP000005237">
    <property type="component" value="Unassembled WGS sequence"/>
</dbReference>
<dbReference type="EnsemblMetazoa" id="CJA35860.1">
    <property type="protein sequence ID" value="CJA35860.1"/>
    <property type="gene ID" value="WBGene00211707"/>
</dbReference>
<organism evidence="2 3">
    <name type="scientific">Caenorhabditis japonica</name>
    <dbReference type="NCBI Taxonomy" id="281687"/>
    <lineage>
        <taxon>Eukaryota</taxon>
        <taxon>Metazoa</taxon>
        <taxon>Ecdysozoa</taxon>
        <taxon>Nematoda</taxon>
        <taxon>Chromadorea</taxon>
        <taxon>Rhabditida</taxon>
        <taxon>Rhabditina</taxon>
        <taxon>Rhabditomorpha</taxon>
        <taxon>Rhabditoidea</taxon>
        <taxon>Rhabditidae</taxon>
        <taxon>Peloderinae</taxon>
        <taxon>Caenorhabditis</taxon>
    </lineage>
</organism>
<evidence type="ECO:0000256" key="1">
    <source>
        <dbReference type="SAM" id="Phobius"/>
    </source>
</evidence>
<dbReference type="AlphaFoldDB" id="A0A8R1INN7"/>
<reference evidence="3" key="1">
    <citation type="submission" date="2010-08" db="EMBL/GenBank/DDBJ databases">
        <authorList>
            <consortium name="Caenorhabditis japonica Sequencing Consortium"/>
            <person name="Wilson R.K."/>
        </authorList>
    </citation>
    <scope>NUCLEOTIDE SEQUENCE [LARGE SCALE GENOMIC DNA]</scope>
    <source>
        <strain evidence="3">DF5081</strain>
    </source>
</reference>
<keyword evidence="3" id="KW-1185">Reference proteome</keyword>
<keyword evidence="1" id="KW-0812">Transmembrane</keyword>
<keyword evidence="1" id="KW-1133">Transmembrane helix</keyword>